<name>A0ACB8RGM5_9AGAM</name>
<reference evidence="1" key="1">
    <citation type="submission" date="2021-02" db="EMBL/GenBank/DDBJ databases">
        <authorList>
            <consortium name="DOE Joint Genome Institute"/>
            <person name="Ahrendt S."/>
            <person name="Looney B.P."/>
            <person name="Miyauchi S."/>
            <person name="Morin E."/>
            <person name="Drula E."/>
            <person name="Courty P.E."/>
            <person name="Chicoki N."/>
            <person name="Fauchery L."/>
            <person name="Kohler A."/>
            <person name="Kuo A."/>
            <person name="Labutti K."/>
            <person name="Pangilinan J."/>
            <person name="Lipzen A."/>
            <person name="Riley R."/>
            <person name="Andreopoulos W."/>
            <person name="He G."/>
            <person name="Johnson J."/>
            <person name="Barry K.W."/>
            <person name="Grigoriev I.V."/>
            <person name="Nagy L."/>
            <person name="Hibbett D."/>
            <person name="Henrissat B."/>
            <person name="Matheny P.B."/>
            <person name="Labbe J."/>
            <person name="Martin F."/>
        </authorList>
    </citation>
    <scope>NUCLEOTIDE SEQUENCE</scope>
    <source>
        <strain evidence="1">FP105234-sp</strain>
    </source>
</reference>
<comment type="caution">
    <text evidence="1">The sequence shown here is derived from an EMBL/GenBank/DDBJ whole genome shotgun (WGS) entry which is preliminary data.</text>
</comment>
<keyword evidence="2" id="KW-1185">Reference proteome</keyword>
<dbReference type="Proteomes" id="UP000814033">
    <property type="component" value="Unassembled WGS sequence"/>
</dbReference>
<proteinExistence type="predicted"/>
<protein>
    <submittedName>
        <fullName evidence="1">Uncharacterized protein</fullName>
    </submittedName>
</protein>
<dbReference type="EMBL" id="MU276048">
    <property type="protein sequence ID" value="KAI0042766.1"/>
    <property type="molecule type" value="Genomic_DNA"/>
</dbReference>
<organism evidence="1 2">
    <name type="scientific">Auriscalpium vulgare</name>
    <dbReference type="NCBI Taxonomy" id="40419"/>
    <lineage>
        <taxon>Eukaryota</taxon>
        <taxon>Fungi</taxon>
        <taxon>Dikarya</taxon>
        <taxon>Basidiomycota</taxon>
        <taxon>Agaricomycotina</taxon>
        <taxon>Agaricomycetes</taxon>
        <taxon>Russulales</taxon>
        <taxon>Auriscalpiaceae</taxon>
        <taxon>Auriscalpium</taxon>
    </lineage>
</organism>
<evidence type="ECO:0000313" key="1">
    <source>
        <dbReference type="EMBL" id="KAI0042766.1"/>
    </source>
</evidence>
<reference evidence="1" key="2">
    <citation type="journal article" date="2022" name="New Phytol.">
        <title>Evolutionary transition to the ectomycorrhizal habit in the genomes of a hyperdiverse lineage of mushroom-forming fungi.</title>
        <authorList>
            <person name="Looney B."/>
            <person name="Miyauchi S."/>
            <person name="Morin E."/>
            <person name="Drula E."/>
            <person name="Courty P.E."/>
            <person name="Kohler A."/>
            <person name="Kuo A."/>
            <person name="LaButti K."/>
            <person name="Pangilinan J."/>
            <person name="Lipzen A."/>
            <person name="Riley R."/>
            <person name="Andreopoulos W."/>
            <person name="He G."/>
            <person name="Johnson J."/>
            <person name="Nolan M."/>
            <person name="Tritt A."/>
            <person name="Barry K.W."/>
            <person name="Grigoriev I.V."/>
            <person name="Nagy L.G."/>
            <person name="Hibbett D."/>
            <person name="Henrissat B."/>
            <person name="Matheny P.B."/>
            <person name="Labbe J."/>
            <person name="Martin F.M."/>
        </authorList>
    </citation>
    <scope>NUCLEOTIDE SEQUENCE</scope>
    <source>
        <strain evidence="1">FP105234-sp</strain>
    </source>
</reference>
<gene>
    <name evidence="1" type="ORF">FA95DRAFT_532406</name>
</gene>
<accession>A0ACB8RGM5</accession>
<evidence type="ECO:0000313" key="2">
    <source>
        <dbReference type="Proteomes" id="UP000814033"/>
    </source>
</evidence>
<sequence>MYVCMGSLRPSRSPTHREARRTQRPGRHTTAALRSDARCAHPCHRHGLFLALKALGMPGAPEAEVFWTWRVGTGGEPAYRGPAADKVCSRARARGQRRGKTPGQLANAPRMSLHPPHWRAPMLLATTSHRFTYLHPPPRHELCSLTRARPLYDSALVY</sequence>